<accession>A0A813G581</accession>
<dbReference type="GO" id="GO:0016020">
    <property type="term" value="C:membrane"/>
    <property type="evidence" value="ECO:0007669"/>
    <property type="project" value="UniProtKB-SubCell"/>
</dbReference>
<dbReference type="GO" id="GO:0016757">
    <property type="term" value="F:glycosyltransferase activity"/>
    <property type="evidence" value="ECO:0007669"/>
    <property type="project" value="UniProtKB-KW"/>
</dbReference>
<name>A0A813G581_POLGL</name>
<evidence type="ECO:0000256" key="4">
    <source>
        <dbReference type="ARBA" id="ARBA00023136"/>
    </source>
</evidence>
<dbReference type="Proteomes" id="UP000654075">
    <property type="component" value="Unassembled WGS sequence"/>
</dbReference>
<evidence type="ECO:0000256" key="6">
    <source>
        <dbReference type="SAM" id="Phobius"/>
    </source>
</evidence>
<dbReference type="InterPro" id="IPR003406">
    <property type="entry name" value="Glyco_trans_14"/>
</dbReference>
<evidence type="ECO:0000313" key="7">
    <source>
        <dbReference type="EMBL" id="CAE8620030.1"/>
    </source>
</evidence>
<keyword evidence="6" id="KW-1133">Transmembrane helix</keyword>
<protein>
    <recommendedName>
        <fullName evidence="9">Protein xylosyltransferase</fullName>
    </recommendedName>
</protein>
<proteinExistence type="predicted"/>
<organism evidence="7 8">
    <name type="scientific">Polarella glacialis</name>
    <name type="common">Dinoflagellate</name>
    <dbReference type="NCBI Taxonomy" id="89957"/>
    <lineage>
        <taxon>Eukaryota</taxon>
        <taxon>Sar</taxon>
        <taxon>Alveolata</taxon>
        <taxon>Dinophyceae</taxon>
        <taxon>Suessiales</taxon>
        <taxon>Suessiaceae</taxon>
        <taxon>Polarella</taxon>
    </lineage>
</organism>
<keyword evidence="6" id="KW-0812">Transmembrane</keyword>
<dbReference type="Pfam" id="PF02485">
    <property type="entry name" value="Branch"/>
    <property type="match status" value="1"/>
</dbReference>
<feature type="non-terminal residue" evidence="7">
    <location>
        <position position="412"/>
    </location>
</feature>
<evidence type="ECO:0000256" key="3">
    <source>
        <dbReference type="ARBA" id="ARBA00022679"/>
    </source>
</evidence>
<comment type="subcellular location">
    <subcellularLocation>
        <location evidence="1">Membrane</location>
        <topology evidence="1">Single-pass type II membrane protein</topology>
    </subcellularLocation>
</comment>
<evidence type="ECO:0008006" key="9">
    <source>
        <dbReference type="Google" id="ProtNLM"/>
    </source>
</evidence>
<comment type="caution">
    <text evidence="7">The sequence shown here is derived from an EMBL/GenBank/DDBJ whole genome shotgun (WGS) entry which is preliminary data.</text>
</comment>
<dbReference type="AlphaFoldDB" id="A0A813G581"/>
<sequence length="412" mass="47130">MSTVFEQEGTACGKYGLKKWFQRYIEIPTRIRPASVAGKVLALVVGLLLAVLGIVVFLTPAPLWPEVDLPELMPPQCAKQHAELVAAGIPASAWKVTLPHWKPAVLRPEVVGIAYLCSCAFHQRLELVARVFSRLYREQDVFLYVVDASGGDLTVRQVEDALTVALGAGKLPSNVIVETTEHSGRVYYWGHTANVLHGLKSLLRVNQSWQWVAHLHDGAYPLHSPEFMRHYLQERPGTNFMSCQMESASHWQWKALHLVHQCDKWVGLVEGQQFPHVEMQQNGFQWAGGSEWWVLTRELAAYMVDERLDELYRWMRHRCNIEEILWPSIAASIPGFDEVVVPSLYYFTFDGRAEQKDTKHSPVNLFDETIDVAALERLMPHNFFAVKVSVQKSRVLLRWLDGQIERERLHFE</sequence>
<keyword evidence="2" id="KW-0328">Glycosyltransferase</keyword>
<dbReference type="EMBL" id="CAJNNV010027298">
    <property type="protein sequence ID" value="CAE8620030.1"/>
    <property type="molecule type" value="Genomic_DNA"/>
</dbReference>
<reference evidence="7" key="1">
    <citation type="submission" date="2021-02" db="EMBL/GenBank/DDBJ databases">
        <authorList>
            <person name="Dougan E. K."/>
            <person name="Rhodes N."/>
            <person name="Thang M."/>
            <person name="Chan C."/>
        </authorList>
    </citation>
    <scope>NUCLEOTIDE SEQUENCE</scope>
</reference>
<keyword evidence="5" id="KW-0325">Glycoprotein</keyword>
<feature type="transmembrane region" description="Helical" evidence="6">
    <location>
        <begin position="40"/>
        <end position="64"/>
    </location>
</feature>
<evidence type="ECO:0000313" key="8">
    <source>
        <dbReference type="Proteomes" id="UP000654075"/>
    </source>
</evidence>
<evidence type="ECO:0000256" key="1">
    <source>
        <dbReference type="ARBA" id="ARBA00004606"/>
    </source>
</evidence>
<keyword evidence="8" id="KW-1185">Reference proteome</keyword>
<keyword evidence="4 6" id="KW-0472">Membrane</keyword>
<gene>
    <name evidence="7" type="ORF">PGLA1383_LOCUS37600</name>
</gene>
<keyword evidence="3" id="KW-0808">Transferase</keyword>
<evidence type="ECO:0000256" key="2">
    <source>
        <dbReference type="ARBA" id="ARBA00022676"/>
    </source>
</evidence>
<evidence type="ECO:0000256" key="5">
    <source>
        <dbReference type="ARBA" id="ARBA00023180"/>
    </source>
</evidence>